<dbReference type="GO" id="GO:0016491">
    <property type="term" value="F:oxidoreductase activity"/>
    <property type="evidence" value="ECO:0007669"/>
    <property type="project" value="InterPro"/>
</dbReference>
<gene>
    <name evidence="2" type="ORF">CLV41_11730</name>
</gene>
<dbReference type="Gene3D" id="3.40.30.10">
    <property type="entry name" value="Glutaredoxin"/>
    <property type="match status" value="1"/>
</dbReference>
<dbReference type="Pfam" id="PF00578">
    <property type="entry name" value="AhpC-TSA"/>
    <property type="match status" value="1"/>
</dbReference>
<organism evidence="2 3">
    <name type="scientific">Roseibium marinum</name>
    <dbReference type="NCBI Taxonomy" id="281252"/>
    <lineage>
        <taxon>Bacteria</taxon>
        <taxon>Pseudomonadati</taxon>
        <taxon>Pseudomonadota</taxon>
        <taxon>Alphaproteobacteria</taxon>
        <taxon>Hyphomicrobiales</taxon>
        <taxon>Stappiaceae</taxon>
        <taxon>Roseibium</taxon>
    </lineage>
</organism>
<accession>A0A2S3UK61</accession>
<dbReference type="EMBL" id="PPCN01000017">
    <property type="protein sequence ID" value="POF28096.1"/>
    <property type="molecule type" value="Genomic_DNA"/>
</dbReference>
<evidence type="ECO:0000313" key="2">
    <source>
        <dbReference type="EMBL" id="POF28096.1"/>
    </source>
</evidence>
<dbReference type="GO" id="GO:0016209">
    <property type="term" value="F:antioxidant activity"/>
    <property type="evidence" value="ECO:0007669"/>
    <property type="project" value="InterPro"/>
</dbReference>
<keyword evidence="3" id="KW-1185">Reference proteome</keyword>
<reference evidence="2 3" key="1">
    <citation type="submission" date="2018-01" db="EMBL/GenBank/DDBJ databases">
        <title>Genomic Encyclopedia of Archaeal and Bacterial Type Strains, Phase II (KMG-II): from individual species to whole genera.</title>
        <authorList>
            <person name="Goeker M."/>
        </authorList>
    </citation>
    <scope>NUCLEOTIDE SEQUENCE [LARGE SCALE GENOMIC DNA]</scope>
    <source>
        <strain evidence="2 3">DSM 17023</strain>
    </source>
</reference>
<feature type="domain" description="Thioredoxin" evidence="1">
    <location>
        <begin position="2"/>
        <end position="165"/>
    </location>
</feature>
<dbReference type="InterPro" id="IPR013766">
    <property type="entry name" value="Thioredoxin_domain"/>
</dbReference>
<dbReference type="Proteomes" id="UP000236959">
    <property type="component" value="Unassembled WGS sequence"/>
</dbReference>
<dbReference type="RefSeq" id="WP_103225256.1">
    <property type="nucleotide sequence ID" value="NZ_PPCN01000017.1"/>
</dbReference>
<dbReference type="AlphaFoldDB" id="A0A2S3UK61"/>
<dbReference type="InterPro" id="IPR000866">
    <property type="entry name" value="AhpC/TSA"/>
</dbReference>
<protein>
    <submittedName>
        <fullName evidence="2">Peroxiredoxin</fullName>
    </submittedName>
</protein>
<evidence type="ECO:0000259" key="1">
    <source>
        <dbReference type="PROSITE" id="PS51352"/>
    </source>
</evidence>
<comment type="caution">
    <text evidence="2">The sequence shown here is derived from an EMBL/GenBank/DDBJ whole genome shotgun (WGS) entry which is preliminary data.</text>
</comment>
<sequence>MLVPRQPVPGLTLETLSGTPFDLSKDAAEFATLVVFYRGLHCPICATYLKELGRLTPDFAEKGVKTVAISSDDKDRAQLMADKVGYSDLRFGYGLPLSVARSWGLFISTSRGTTSIGIEEPALFSEPGVFLVKADGTLYFSAVQTMPFVRPHFQEMVGALDFVQKNDYPARGEYTGAV</sequence>
<dbReference type="PROSITE" id="PS51352">
    <property type="entry name" value="THIOREDOXIN_2"/>
    <property type="match status" value="1"/>
</dbReference>
<proteinExistence type="predicted"/>
<dbReference type="SUPFAM" id="SSF52833">
    <property type="entry name" value="Thioredoxin-like"/>
    <property type="match status" value="1"/>
</dbReference>
<dbReference type="CDD" id="cd02970">
    <property type="entry name" value="PRX_like2"/>
    <property type="match status" value="1"/>
</dbReference>
<dbReference type="InterPro" id="IPR036249">
    <property type="entry name" value="Thioredoxin-like_sf"/>
</dbReference>
<evidence type="ECO:0000313" key="3">
    <source>
        <dbReference type="Proteomes" id="UP000236959"/>
    </source>
</evidence>
<name>A0A2S3UK61_9HYPH</name>
<dbReference type="OrthoDB" id="9809746at2"/>